<sequence>MPFDPIPSSSLSTFTVKVGGAALAETVGVISIEIGREIGRVPYAHLVIQDGDPAAQTFAISEAPDIAPGVEIEILLGYDREESLVFSGVVTRHRIEAPLHASSRLHVEAKHRCFRMAHARKSRIWTEVTDADALSDLAALQGLAFDGESAAVRPQLVQHQATDWDFAVMRAEMVGQALLATNDGLKMFTPDPGAPPSMALEYGRTLFALDLEIDAEAQPESVEAGAWIPADQAVATAEAGGEDVPGPGAADGAALATVSNQKPRPRHAGGRDQAEIDDWARAETLRRRIAAIRGAAEIQGEARLEPGATVELKGFGARFNGRAFVSGLRHQLANGDWRTSVQIGLDPRFHRERFDIDAPAAAGLAPAITGLQIGIVDALEGDPAGEERVAVRIATETETAEPIWARPLSIGGGASRGFVMLPEIGDECLLGFLDGDPRDPILLGGVHSAAAASPYPGADDNNLKGAASRAGVKITFDDDSAALVAETPNGNRVTLSDADGGITLEDEAGNSITTGADGVSVESPKDIKLSATGDVTIEGLNVTLKAQVEAAVQGSAGAKVDSSGQTVVKGSIVMIN</sequence>
<gene>
    <name evidence="2" type="primary">vgrG</name>
    <name evidence="2" type="ORF">G5B40_11575</name>
</gene>
<keyword evidence="3" id="KW-1185">Reference proteome</keyword>
<dbReference type="KEGG" id="hdh:G5B40_11575"/>
<name>A0A7L5BVZ4_9RHOB</name>
<feature type="domain" description="Gp5/Type VI secretion system Vgr protein OB-fold" evidence="1">
    <location>
        <begin position="373"/>
        <end position="447"/>
    </location>
</feature>
<dbReference type="AlphaFoldDB" id="A0A7L5BVZ4"/>
<dbReference type="Proteomes" id="UP000503336">
    <property type="component" value="Chromosome"/>
</dbReference>
<dbReference type="InterPro" id="IPR006533">
    <property type="entry name" value="T6SS_Vgr_RhsGE"/>
</dbReference>
<dbReference type="InterPro" id="IPR037026">
    <property type="entry name" value="Vgr_OB-fold_dom_sf"/>
</dbReference>
<dbReference type="EMBL" id="CP049056">
    <property type="protein sequence ID" value="QIE56035.1"/>
    <property type="molecule type" value="Genomic_DNA"/>
</dbReference>
<evidence type="ECO:0000313" key="2">
    <source>
        <dbReference type="EMBL" id="QIE56035.1"/>
    </source>
</evidence>
<dbReference type="Pfam" id="PF04717">
    <property type="entry name" value="Phage_base_V"/>
    <property type="match status" value="1"/>
</dbReference>
<protein>
    <submittedName>
        <fullName evidence="2">Type VI secretion system tip protein VgrG</fullName>
    </submittedName>
</protein>
<accession>A0A7L5BVZ4</accession>
<evidence type="ECO:0000259" key="1">
    <source>
        <dbReference type="Pfam" id="PF04717"/>
    </source>
</evidence>
<dbReference type="InterPro" id="IPR006531">
    <property type="entry name" value="Gp5/Vgr_OB"/>
</dbReference>
<dbReference type="RefSeq" id="WP_165098726.1">
    <property type="nucleotide sequence ID" value="NZ_CP049056.1"/>
</dbReference>
<evidence type="ECO:0000313" key="3">
    <source>
        <dbReference type="Proteomes" id="UP000503336"/>
    </source>
</evidence>
<organism evidence="2 3">
    <name type="scientific">Pikeienuella piscinae</name>
    <dbReference type="NCBI Taxonomy" id="2748098"/>
    <lineage>
        <taxon>Bacteria</taxon>
        <taxon>Pseudomonadati</taxon>
        <taxon>Pseudomonadota</taxon>
        <taxon>Alphaproteobacteria</taxon>
        <taxon>Rhodobacterales</taxon>
        <taxon>Paracoccaceae</taxon>
        <taxon>Pikeienuella</taxon>
    </lineage>
</organism>
<dbReference type="Gene3D" id="2.40.50.230">
    <property type="entry name" value="Gp5 N-terminal domain"/>
    <property type="match status" value="1"/>
</dbReference>
<proteinExistence type="predicted"/>
<dbReference type="SUPFAM" id="SSF69255">
    <property type="entry name" value="gp5 N-terminal domain-like"/>
    <property type="match status" value="1"/>
</dbReference>
<dbReference type="SUPFAM" id="SSF69279">
    <property type="entry name" value="Phage tail proteins"/>
    <property type="match status" value="1"/>
</dbReference>
<reference evidence="2 3" key="1">
    <citation type="submission" date="2020-02" db="EMBL/GenBank/DDBJ databases">
        <title>complete genome sequence of Rhodobacteraceae bacterium.</title>
        <authorList>
            <person name="Park J."/>
            <person name="Kim Y.-S."/>
            <person name="Kim K.-H."/>
        </authorList>
    </citation>
    <scope>NUCLEOTIDE SEQUENCE [LARGE SCALE GENOMIC DNA]</scope>
    <source>
        <strain evidence="2 3">RR4-56</strain>
    </source>
</reference>
<dbReference type="NCBIfam" id="TIGR01646">
    <property type="entry name" value="vgr_GE"/>
    <property type="match status" value="1"/>
</dbReference>
<dbReference type="Pfam" id="PF05954">
    <property type="entry name" value="Phage_GPD"/>
    <property type="match status" value="1"/>
</dbReference>